<dbReference type="GO" id="GO:0016020">
    <property type="term" value="C:membrane"/>
    <property type="evidence" value="ECO:0007669"/>
    <property type="project" value="TreeGrafter"/>
</dbReference>
<proteinExistence type="predicted"/>
<feature type="transmembrane region" description="Helical" evidence="1">
    <location>
        <begin position="103"/>
        <end position="123"/>
    </location>
</feature>
<gene>
    <name evidence="2" type="ORF">METZ01_LOCUS71712</name>
</gene>
<reference evidence="2" key="1">
    <citation type="submission" date="2018-05" db="EMBL/GenBank/DDBJ databases">
        <authorList>
            <person name="Lanie J.A."/>
            <person name="Ng W.-L."/>
            <person name="Kazmierczak K.M."/>
            <person name="Andrzejewski T.M."/>
            <person name="Davidsen T.M."/>
            <person name="Wayne K.J."/>
            <person name="Tettelin H."/>
            <person name="Glass J.I."/>
            <person name="Rusch D."/>
            <person name="Podicherti R."/>
            <person name="Tsui H.-C.T."/>
            <person name="Winkler M.E."/>
        </authorList>
    </citation>
    <scope>NUCLEOTIDE SEQUENCE</scope>
</reference>
<dbReference type="PANTHER" id="PTHR32251">
    <property type="entry name" value="3-OXO-5-ALPHA-STEROID 4-DEHYDROGENASE"/>
    <property type="match status" value="1"/>
</dbReference>
<evidence type="ECO:0000256" key="1">
    <source>
        <dbReference type="SAM" id="Phobius"/>
    </source>
</evidence>
<keyword evidence="1" id="KW-1133">Transmembrane helix</keyword>
<dbReference type="EMBL" id="UINC01005069">
    <property type="protein sequence ID" value="SVA18858.1"/>
    <property type="molecule type" value="Genomic_DNA"/>
</dbReference>
<organism evidence="2">
    <name type="scientific">marine metagenome</name>
    <dbReference type="NCBI Taxonomy" id="408172"/>
    <lineage>
        <taxon>unclassified sequences</taxon>
        <taxon>metagenomes</taxon>
        <taxon>ecological metagenomes</taxon>
    </lineage>
</organism>
<protein>
    <submittedName>
        <fullName evidence="2">Uncharacterized protein</fullName>
    </submittedName>
</protein>
<keyword evidence="1" id="KW-0472">Membrane</keyword>
<dbReference type="Gene3D" id="1.20.120.1630">
    <property type="match status" value="1"/>
</dbReference>
<dbReference type="Pfam" id="PF06966">
    <property type="entry name" value="DUF1295"/>
    <property type="match status" value="1"/>
</dbReference>
<accession>A0A381TTM2</accession>
<dbReference type="PANTHER" id="PTHR32251:SF17">
    <property type="entry name" value="STEROID 5-ALPHA REDUCTASE C-TERMINAL DOMAIN-CONTAINING PROTEIN"/>
    <property type="match status" value="1"/>
</dbReference>
<keyword evidence="1" id="KW-0812">Transmembrane</keyword>
<feature type="transmembrane region" description="Helical" evidence="1">
    <location>
        <begin position="6"/>
        <end position="26"/>
    </location>
</feature>
<dbReference type="InterPro" id="IPR010721">
    <property type="entry name" value="UstE-like"/>
</dbReference>
<feature type="transmembrane region" description="Helical" evidence="1">
    <location>
        <begin position="194"/>
        <end position="223"/>
    </location>
</feature>
<feature type="transmembrane region" description="Helical" evidence="1">
    <location>
        <begin position="38"/>
        <end position="54"/>
    </location>
</feature>
<evidence type="ECO:0000313" key="2">
    <source>
        <dbReference type="EMBL" id="SVA18858.1"/>
    </source>
</evidence>
<dbReference type="AlphaFoldDB" id="A0A381TTM2"/>
<dbReference type="PROSITE" id="PS50244">
    <property type="entry name" value="S5A_REDUCTASE"/>
    <property type="match status" value="1"/>
</dbReference>
<sequence length="259" mass="28963">MTTDFPLIAASGLCVVLGSMTLLWLVSLRLKDASIVDPFWGPGFAIAAMTYYLVDGRYPNRGTLVLCLVTLWAARLGYHLYVRNRREGEDPRYAAMRTARGRLFPLISLFTIFWFQAFLLWVISSPILGSIASQAPLGFFDVFGTIVFLGGLTIESVADNQLALFRVAPANKGHVLDTGLWHYSRHPNYFGEAVLWWGLYLIAVGAEAYWTIVGPALITFLLLRFSGVPMLEDGLRASRPGYSEYIKRTSSFVPWPPKN</sequence>
<name>A0A381TTM2_9ZZZZ</name>
<feature type="transmembrane region" description="Helical" evidence="1">
    <location>
        <begin position="60"/>
        <end position="82"/>
    </location>
</feature>